<proteinExistence type="predicted"/>
<feature type="domain" description="Transglycosylase SLT" evidence="2">
    <location>
        <begin position="39"/>
        <end position="249"/>
    </location>
</feature>
<reference evidence="3 4" key="1">
    <citation type="journal article" date="2017" name="Int. J. Syst. Evol. Microbiol.">
        <title>Roseitalea porphyridii gen. nov., sp. nov., isolated from a red alga, and reclassification of Hoeflea suaedae Chung et al. 2013 as Pseudohoeflea suaedae gen. nov., comb. nov.</title>
        <authorList>
            <person name="Hyeon J.W."/>
            <person name="Jeong S.E."/>
            <person name="Baek K."/>
            <person name="Jeon C.O."/>
        </authorList>
    </citation>
    <scope>NUCLEOTIDE SEQUENCE [LARGE SCALE GENOMIC DNA]</scope>
    <source>
        <strain evidence="3 4">MA7-20</strain>
    </source>
</reference>
<feature type="signal peptide" evidence="1">
    <location>
        <begin position="1"/>
        <end position="23"/>
    </location>
</feature>
<dbReference type="AlphaFoldDB" id="A0A4P6UVX3"/>
<keyword evidence="4" id="KW-1185">Reference proteome</keyword>
<dbReference type="InterPro" id="IPR023346">
    <property type="entry name" value="Lysozyme-like_dom_sf"/>
</dbReference>
<accession>A0A4P6UVX3</accession>
<keyword evidence="1" id="KW-0732">Signal</keyword>
<name>A0A4P6UVX3_9HYPH</name>
<dbReference type="EMBL" id="CP036532">
    <property type="protein sequence ID" value="QBK29252.1"/>
    <property type="molecule type" value="Genomic_DNA"/>
</dbReference>
<evidence type="ECO:0000259" key="2">
    <source>
        <dbReference type="Pfam" id="PF13406"/>
    </source>
</evidence>
<evidence type="ECO:0000313" key="4">
    <source>
        <dbReference type="Proteomes" id="UP000293719"/>
    </source>
</evidence>
<dbReference type="Gene3D" id="1.10.530.10">
    <property type="match status" value="1"/>
</dbReference>
<dbReference type="GO" id="GO:0008933">
    <property type="term" value="F:peptidoglycan lytic transglycosylase activity"/>
    <property type="evidence" value="ECO:0007669"/>
    <property type="project" value="TreeGrafter"/>
</dbReference>
<gene>
    <name evidence="3" type="ORF">E0E05_00775</name>
</gene>
<dbReference type="PANTHER" id="PTHR30163">
    <property type="entry name" value="MEMBRANE-BOUND LYTIC MUREIN TRANSGLYCOSYLASE B"/>
    <property type="match status" value="1"/>
</dbReference>
<organism evidence="3 4">
    <name type="scientific">Roseitalea porphyridii</name>
    <dbReference type="NCBI Taxonomy" id="1852022"/>
    <lineage>
        <taxon>Bacteria</taxon>
        <taxon>Pseudomonadati</taxon>
        <taxon>Pseudomonadota</taxon>
        <taxon>Alphaproteobacteria</taxon>
        <taxon>Hyphomicrobiales</taxon>
        <taxon>Ahrensiaceae</taxon>
        <taxon>Roseitalea</taxon>
    </lineage>
</organism>
<dbReference type="InterPro" id="IPR031304">
    <property type="entry name" value="SLT_2"/>
</dbReference>
<dbReference type="RefSeq" id="WP_131614953.1">
    <property type="nucleotide sequence ID" value="NZ_CP036532.1"/>
</dbReference>
<dbReference type="GeneID" id="90765813"/>
<dbReference type="PANTHER" id="PTHR30163:SF8">
    <property type="entry name" value="LYTIC MUREIN TRANSGLYCOSYLASE"/>
    <property type="match status" value="1"/>
</dbReference>
<dbReference type="SUPFAM" id="SSF53955">
    <property type="entry name" value="Lysozyme-like"/>
    <property type="match status" value="1"/>
</dbReference>
<evidence type="ECO:0000256" key="1">
    <source>
        <dbReference type="SAM" id="SignalP"/>
    </source>
</evidence>
<evidence type="ECO:0000313" key="3">
    <source>
        <dbReference type="EMBL" id="QBK29252.1"/>
    </source>
</evidence>
<dbReference type="Proteomes" id="UP000293719">
    <property type="component" value="Chromosome"/>
</dbReference>
<dbReference type="GO" id="GO:0009253">
    <property type="term" value="P:peptidoglycan catabolic process"/>
    <property type="evidence" value="ECO:0007669"/>
    <property type="project" value="TreeGrafter"/>
</dbReference>
<dbReference type="Gene3D" id="1.10.8.350">
    <property type="entry name" value="Bacterial muramidase"/>
    <property type="match status" value="1"/>
</dbReference>
<dbReference type="KEGG" id="rpod:E0E05_00775"/>
<dbReference type="OrthoDB" id="9808544at2"/>
<dbReference type="InterPro" id="IPR043426">
    <property type="entry name" value="MltB-like"/>
</dbReference>
<protein>
    <submittedName>
        <fullName evidence="3">Lytic murein transglycosylase</fullName>
    </submittedName>
</protein>
<feature type="chain" id="PRO_5020934874" evidence="1">
    <location>
        <begin position="24"/>
        <end position="280"/>
    </location>
</feature>
<sequence length="280" mass="30175">MTPKWVKLGMIAFLASATLTTQAITTKALAARCITSQGQFDAYKQSLAQQAASAGVGQRGMQALQQARLSGITWRFESNPSSQTGTRYRSPEQFLTARFSSVNSFVSNAKRRLNQNASLFRSLESRYGVPGSILVSIWGYETSWGGYTGDTPIVGGAVTLASYCRRHPRFEDDAIAALQLVDRGIISANSRGGPSGELGHMQFLAGNWVRFAVDGNGDGRADPNNAADALATAANMLRRNGWRGGQPYTQGSGNFRVLSAWNDSGNYQRAIAYAASLIDQ</sequence>
<dbReference type="Pfam" id="PF13406">
    <property type="entry name" value="SLT_2"/>
    <property type="match status" value="1"/>
</dbReference>